<organism evidence="2 3">
    <name type="scientific">Deinococcus peraridilitoris (strain DSM 19664 / LMG 22246 / CIP 109416 / KR-200)</name>
    <dbReference type="NCBI Taxonomy" id="937777"/>
    <lineage>
        <taxon>Bacteria</taxon>
        <taxon>Thermotogati</taxon>
        <taxon>Deinococcota</taxon>
        <taxon>Deinococci</taxon>
        <taxon>Deinococcales</taxon>
        <taxon>Deinococcaceae</taxon>
        <taxon>Deinococcus</taxon>
    </lineage>
</organism>
<dbReference type="GO" id="GO:0016853">
    <property type="term" value="F:isomerase activity"/>
    <property type="evidence" value="ECO:0007669"/>
    <property type="project" value="UniProtKB-KW"/>
</dbReference>
<dbReference type="InterPro" id="IPR050312">
    <property type="entry name" value="IolE/XylAMocC-like"/>
</dbReference>
<dbReference type="HOGENOM" id="CLU_059523_1_0_0"/>
<dbReference type="OrthoDB" id="9798407at2"/>
<dbReference type="Gene3D" id="3.20.20.150">
    <property type="entry name" value="Divalent-metal-dependent TIM barrel enzymes"/>
    <property type="match status" value="1"/>
</dbReference>
<dbReference type="SUPFAM" id="SSF51658">
    <property type="entry name" value="Xylose isomerase-like"/>
    <property type="match status" value="1"/>
</dbReference>
<dbReference type="Proteomes" id="UP000010467">
    <property type="component" value="Chromosome"/>
</dbReference>
<dbReference type="PANTHER" id="PTHR12110:SF41">
    <property type="entry name" value="INOSOSE DEHYDRATASE"/>
    <property type="match status" value="1"/>
</dbReference>
<sequence>MTVSIGLQLYTLRNELMQDFEGTLRRVAELGFHGVEFAGYGGYSATDLRALIDSLGLKAAATHVSLDRLRTHLDAEIDFMTELGGIALVCPWANTESEQEWLAIADDLDLAAQACEARGLKLAYHNHAHEISRRAGSLPVMDALLTRAPRLHFEIDVAWVYAGGGDPVAYLQEYADRVPLVHLKDVRPKADTPGEWDTVELGAGTVDLQAAMQMAGDAVWWLVEQDHSPHPLASVEASVRYLRAQGVMS</sequence>
<evidence type="ECO:0000313" key="2">
    <source>
        <dbReference type="EMBL" id="AFZ69219.1"/>
    </source>
</evidence>
<dbReference type="eggNOG" id="COG1082">
    <property type="taxonomic scope" value="Bacteria"/>
</dbReference>
<dbReference type="STRING" id="937777.Deipe_3795"/>
<feature type="domain" description="Xylose isomerase-like TIM barrel" evidence="1">
    <location>
        <begin position="24"/>
        <end position="244"/>
    </location>
</feature>
<evidence type="ECO:0000259" key="1">
    <source>
        <dbReference type="Pfam" id="PF01261"/>
    </source>
</evidence>
<accession>L0A6Z5</accession>
<name>L0A6Z5_DEIPD</name>
<reference evidence="3" key="1">
    <citation type="submission" date="2012-03" db="EMBL/GenBank/DDBJ databases">
        <title>Complete sequence of chromosome of Deinococcus peraridilitoris DSM 19664.</title>
        <authorList>
            <person name="Lucas S."/>
            <person name="Copeland A."/>
            <person name="Lapidus A."/>
            <person name="Glavina del Rio T."/>
            <person name="Dalin E."/>
            <person name="Tice H."/>
            <person name="Bruce D."/>
            <person name="Goodwin L."/>
            <person name="Pitluck S."/>
            <person name="Peters L."/>
            <person name="Mikhailova N."/>
            <person name="Lu M."/>
            <person name="Kyrpides N."/>
            <person name="Mavromatis K."/>
            <person name="Ivanova N."/>
            <person name="Brettin T."/>
            <person name="Detter J.C."/>
            <person name="Han C."/>
            <person name="Larimer F."/>
            <person name="Land M."/>
            <person name="Hauser L."/>
            <person name="Markowitz V."/>
            <person name="Cheng J.-F."/>
            <person name="Hugenholtz P."/>
            <person name="Woyke T."/>
            <person name="Wu D."/>
            <person name="Pukall R."/>
            <person name="Steenblock K."/>
            <person name="Brambilla E."/>
            <person name="Klenk H.-P."/>
            <person name="Eisen J.A."/>
        </authorList>
    </citation>
    <scope>NUCLEOTIDE SEQUENCE [LARGE SCALE GENOMIC DNA]</scope>
    <source>
        <strain evidence="3">DSM 19664 / LMG 22246 / CIP 109416 / KR-200</strain>
    </source>
</reference>
<proteinExistence type="predicted"/>
<dbReference type="KEGG" id="dpd:Deipe_3795"/>
<dbReference type="Pfam" id="PF01261">
    <property type="entry name" value="AP_endonuc_2"/>
    <property type="match status" value="1"/>
</dbReference>
<dbReference type="RefSeq" id="WP_015237515.1">
    <property type="nucleotide sequence ID" value="NC_019793.1"/>
</dbReference>
<keyword evidence="2" id="KW-0413">Isomerase</keyword>
<dbReference type="PANTHER" id="PTHR12110">
    <property type="entry name" value="HYDROXYPYRUVATE ISOMERASE"/>
    <property type="match status" value="1"/>
</dbReference>
<dbReference type="InterPro" id="IPR013022">
    <property type="entry name" value="Xyl_isomerase-like_TIM-brl"/>
</dbReference>
<protein>
    <submittedName>
        <fullName evidence="2">Sugar phosphate isomerase/epimerase</fullName>
    </submittedName>
</protein>
<keyword evidence="3" id="KW-1185">Reference proteome</keyword>
<dbReference type="EMBL" id="CP003382">
    <property type="protein sequence ID" value="AFZ69219.1"/>
    <property type="molecule type" value="Genomic_DNA"/>
</dbReference>
<dbReference type="InterPro" id="IPR036237">
    <property type="entry name" value="Xyl_isomerase-like_sf"/>
</dbReference>
<evidence type="ECO:0000313" key="3">
    <source>
        <dbReference type="Proteomes" id="UP000010467"/>
    </source>
</evidence>
<gene>
    <name evidence="2" type="ordered locus">Deipe_3795</name>
</gene>
<dbReference type="AlphaFoldDB" id="L0A6Z5"/>
<dbReference type="PATRIC" id="fig|937777.3.peg.3806"/>